<reference evidence="1 2" key="1">
    <citation type="submission" date="2020-07" db="EMBL/GenBank/DDBJ databases">
        <title>Complete genome sequence of Chitinibacter sp. 2T18.</title>
        <authorList>
            <person name="Bae J.-W."/>
            <person name="Choi J.-W."/>
        </authorList>
    </citation>
    <scope>NUCLEOTIDE SEQUENCE [LARGE SCALE GENOMIC DNA]</scope>
    <source>
        <strain evidence="1 2">2T18</strain>
    </source>
</reference>
<dbReference type="RefSeq" id="WP_179355281.1">
    <property type="nucleotide sequence ID" value="NZ_CP058627.1"/>
</dbReference>
<sequence>MSKRYKSGQIIKIPSSFAIAIKSYVNAAYKKMNKKINGGYDYSSNTPRKRGYEAIRFCEFLVSIGIDDFGKVEQSILDQYADEHSRKEAGKASNFLKFIAYSYPNLLKLQPPIFKRAPAWSMCEQEKNVREIIANSSTITNKEVQLAIHFLALYGQPISKSARINIRDVKMDGDDVFVKFCKYFIKIDETAKSILLSIHPDLCEKINKKENESILSSKVCYRVQPGLLGCAPKKIRNTAILNIIKAQRTHSLKALSDALDVSMPTLIWLAQAISTSYFDR</sequence>
<evidence type="ECO:0000313" key="1">
    <source>
        <dbReference type="EMBL" id="QLG88778.1"/>
    </source>
</evidence>
<dbReference type="KEGG" id="chiz:HQ393_11340"/>
<proteinExistence type="predicted"/>
<protein>
    <recommendedName>
        <fullName evidence="3">Site-specific integrase</fullName>
    </recommendedName>
</protein>
<organism evidence="1 2">
    <name type="scientific">Chitinibacter bivalviorum</name>
    <dbReference type="NCBI Taxonomy" id="2739434"/>
    <lineage>
        <taxon>Bacteria</taxon>
        <taxon>Pseudomonadati</taxon>
        <taxon>Pseudomonadota</taxon>
        <taxon>Betaproteobacteria</taxon>
        <taxon>Neisseriales</taxon>
        <taxon>Chitinibacteraceae</taxon>
        <taxon>Chitinibacter</taxon>
    </lineage>
</organism>
<dbReference type="AlphaFoldDB" id="A0A7H9BKJ0"/>
<gene>
    <name evidence="1" type="ORF">HQ393_11340</name>
</gene>
<dbReference type="EMBL" id="CP058627">
    <property type="protein sequence ID" value="QLG88778.1"/>
    <property type="molecule type" value="Genomic_DNA"/>
</dbReference>
<name>A0A7H9BKJ0_9NEIS</name>
<keyword evidence="2" id="KW-1185">Reference proteome</keyword>
<accession>A0A7H9BKJ0</accession>
<dbReference type="Proteomes" id="UP000509597">
    <property type="component" value="Chromosome"/>
</dbReference>
<evidence type="ECO:0000313" key="2">
    <source>
        <dbReference type="Proteomes" id="UP000509597"/>
    </source>
</evidence>
<evidence type="ECO:0008006" key="3">
    <source>
        <dbReference type="Google" id="ProtNLM"/>
    </source>
</evidence>